<evidence type="ECO:0000313" key="4">
    <source>
        <dbReference type="Proteomes" id="UP000064967"/>
    </source>
</evidence>
<keyword evidence="2" id="KW-0732">Signal</keyword>
<protein>
    <submittedName>
        <fullName evidence="3">Uncharacterized protein</fullName>
    </submittedName>
</protein>
<dbReference type="EMBL" id="CP012333">
    <property type="protein sequence ID" value="AKV03968.1"/>
    <property type="molecule type" value="Genomic_DNA"/>
</dbReference>
<organism evidence="3 4">
    <name type="scientific">Labilithrix luteola</name>
    <dbReference type="NCBI Taxonomy" id="1391654"/>
    <lineage>
        <taxon>Bacteria</taxon>
        <taxon>Pseudomonadati</taxon>
        <taxon>Myxococcota</taxon>
        <taxon>Polyangia</taxon>
        <taxon>Polyangiales</taxon>
        <taxon>Labilitrichaceae</taxon>
        <taxon>Labilithrix</taxon>
    </lineage>
</organism>
<feature type="region of interest" description="Disordered" evidence="1">
    <location>
        <begin position="42"/>
        <end position="64"/>
    </location>
</feature>
<sequence>MLALLRARRPFLGLIVAAACGSTFALGGAACTGDDPKLAFGQDGGSGSDAQTNEDDGSTAAPSLKLEADPLTITVGTSDTLRIRVVERTNVGKLTFQIGGKPEGMTVPSVVTLEADASALDIPIRVDESMTHGDFTLVAKADGPSFEVNAPVIVRGKPGTLDTGLGNVGEGNPGIEWSSDMKIAPLPDGRLIVGKTVGGQVNLYPLDIKGTLGKPVKMTAPGSLVGIAAASSDSAFVVAVRDGSNLSLVPYDAALTEGAPQTISSVTAAPMLLASSAGALFLQIQSGTPNAGLRIQRYTATGTKDATFTEGFQASDGSTSPQLRSAASTLTGAAWASMQVGMSQSAIVYNAATTFKGTNLVPTENCDYPAPLGEDAVFYCLNDAPTHGLRRYGTDGKAVSTFGTGGLVNFNTGTAVFDYTLSNGKDRLYFVYRLKAATGLDAITAFVGALDENGAPRTVFGTSGVTKVVGSEETPKLFVDARGRLVAWESFHDDSSTKLRLRRYWD</sequence>
<feature type="chain" id="PRO_5005467046" evidence="2">
    <location>
        <begin position="26"/>
        <end position="506"/>
    </location>
</feature>
<gene>
    <name evidence="3" type="ORF">AKJ09_10631</name>
</gene>
<evidence type="ECO:0000256" key="2">
    <source>
        <dbReference type="SAM" id="SignalP"/>
    </source>
</evidence>
<reference evidence="3 4" key="1">
    <citation type="submission" date="2015-08" db="EMBL/GenBank/DDBJ databases">
        <authorList>
            <person name="Babu N.S."/>
            <person name="Beckwith C.J."/>
            <person name="Beseler K.G."/>
            <person name="Brison A."/>
            <person name="Carone J.V."/>
            <person name="Caskin T.P."/>
            <person name="Diamond M."/>
            <person name="Durham M.E."/>
            <person name="Foxe J.M."/>
            <person name="Go M."/>
            <person name="Henderson B.A."/>
            <person name="Jones I.B."/>
            <person name="McGettigan J.A."/>
            <person name="Micheletti S.J."/>
            <person name="Nasrallah M.E."/>
            <person name="Ortiz D."/>
            <person name="Piller C.R."/>
            <person name="Privatt S.R."/>
            <person name="Schneider S.L."/>
            <person name="Sharp S."/>
            <person name="Smith T.C."/>
            <person name="Stanton J.D."/>
            <person name="Ullery H.E."/>
            <person name="Wilson R.J."/>
            <person name="Serrano M.G."/>
            <person name="Buck G."/>
            <person name="Lee V."/>
            <person name="Wang Y."/>
            <person name="Carvalho R."/>
            <person name="Voegtly L."/>
            <person name="Shi R."/>
            <person name="Duckworth R."/>
            <person name="Johnson A."/>
            <person name="Loviza R."/>
            <person name="Walstead R."/>
            <person name="Shah Z."/>
            <person name="Kiflezghi M."/>
            <person name="Wade K."/>
            <person name="Ball S.L."/>
            <person name="Bradley K.W."/>
            <person name="Asai D.J."/>
            <person name="Bowman C.A."/>
            <person name="Russell D.A."/>
            <person name="Pope W.H."/>
            <person name="Jacobs-Sera D."/>
            <person name="Hendrix R.W."/>
            <person name="Hatfull G.F."/>
        </authorList>
    </citation>
    <scope>NUCLEOTIDE SEQUENCE [LARGE SCALE GENOMIC DNA]</scope>
    <source>
        <strain evidence="3 4">DSM 27648</strain>
    </source>
</reference>
<proteinExistence type="predicted"/>
<feature type="signal peptide" evidence="2">
    <location>
        <begin position="1"/>
        <end position="25"/>
    </location>
</feature>
<dbReference type="STRING" id="1391654.AKJ09_10631"/>
<dbReference type="Proteomes" id="UP000064967">
    <property type="component" value="Chromosome"/>
</dbReference>
<dbReference type="PROSITE" id="PS51257">
    <property type="entry name" value="PROKAR_LIPOPROTEIN"/>
    <property type="match status" value="1"/>
</dbReference>
<evidence type="ECO:0000256" key="1">
    <source>
        <dbReference type="SAM" id="MobiDB-lite"/>
    </source>
</evidence>
<evidence type="ECO:0000313" key="3">
    <source>
        <dbReference type="EMBL" id="AKV03968.1"/>
    </source>
</evidence>
<dbReference type="AlphaFoldDB" id="A0A0K1QE19"/>
<dbReference type="SUPFAM" id="SSF82171">
    <property type="entry name" value="DPP6 N-terminal domain-like"/>
    <property type="match status" value="1"/>
</dbReference>
<name>A0A0K1QE19_9BACT</name>
<keyword evidence="4" id="KW-1185">Reference proteome</keyword>
<accession>A0A0K1QE19</accession>
<dbReference type="KEGG" id="llu:AKJ09_10631"/>
<dbReference type="RefSeq" id="WP_146654649.1">
    <property type="nucleotide sequence ID" value="NZ_CP012333.1"/>
</dbReference>